<organism evidence="1">
    <name type="scientific">Timema poppense</name>
    <name type="common">Walking stick</name>
    <dbReference type="NCBI Taxonomy" id="170557"/>
    <lineage>
        <taxon>Eukaryota</taxon>
        <taxon>Metazoa</taxon>
        <taxon>Ecdysozoa</taxon>
        <taxon>Arthropoda</taxon>
        <taxon>Hexapoda</taxon>
        <taxon>Insecta</taxon>
        <taxon>Pterygota</taxon>
        <taxon>Neoptera</taxon>
        <taxon>Polyneoptera</taxon>
        <taxon>Phasmatodea</taxon>
        <taxon>Timematodea</taxon>
        <taxon>Timematoidea</taxon>
        <taxon>Timematidae</taxon>
        <taxon>Timema</taxon>
    </lineage>
</organism>
<sequence>MHTSITDYALNYERIMILSMGISLDSSVVEHRYAKTCYRCHILNILIGDTRVLRTVLACWNCASHSSLAACKECFDNDKLKLDYGIIIIVTKCDYYYNRPNEDDNAIQVLPEVGMHPDRRPIPLSSVFYVGSRSRVTRKTEEMLRLFAACKSVEDNKMAAPGEVGDVMEISKEGRSHSCSVRCDIIPVPHVDNHDNDVISLRVRRVDMCTLGYVLCPQSG</sequence>
<proteinExistence type="predicted"/>
<dbReference type="AlphaFoldDB" id="A0A7R9DCN4"/>
<name>A0A7R9DCN4_TIMPO</name>
<gene>
    <name evidence="1" type="ORF">TPSB3V08_LOCUS8292</name>
</gene>
<reference evidence="1" key="1">
    <citation type="submission" date="2020-11" db="EMBL/GenBank/DDBJ databases">
        <authorList>
            <person name="Tran Van P."/>
        </authorList>
    </citation>
    <scope>NUCLEOTIDE SEQUENCE</scope>
</reference>
<dbReference type="EMBL" id="OD005867">
    <property type="protein sequence ID" value="CAD7412210.1"/>
    <property type="molecule type" value="Genomic_DNA"/>
</dbReference>
<protein>
    <submittedName>
        <fullName evidence="1">Uncharacterized protein</fullName>
    </submittedName>
</protein>
<accession>A0A7R9DCN4</accession>
<evidence type="ECO:0000313" key="1">
    <source>
        <dbReference type="EMBL" id="CAD7412210.1"/>
    </source>
</evidence>